<reference evidence="2" key="2">
    <citation type="submission" date="2025-09" db="UniProtKB">
        <authorList>
            <consortium name="Ensembl"/>
        </authorList>
    </citation>
    <scope>IDENTIFICATION</scope>
</reference>
<reference evidence="2" key="1">
    <citation type="submission" date="2025-08" db="UniProtKB">
        <authorList>
            <consortium name="Ensembl"/>
        </authorList>
    </citation>
    <scope>IDENTIFICATION</scope>
</reference>
<organism evidence="2 3">
    <name type="scientific">Seriola dumerili</name>
    <name type="common">Greater amberjack</name>
    <name type="synonym">Caranx dumerili</name>
    <dbReference type="NCBI Taxonomy" id="41447"/>
    <lineage>
        <taxon>Eukaryota</taxon>
        <taxon>Metazoa</taxon>
        <taxon>Chordata</taxon>
        <taxon>Craniata</taxon>
        <taxon>Vertebrata</taxon>
        <taxon>Euteleostomi</taxon>
        <taxon>Actinopterygii</taxon>
        <taxon>Neopterygii</taxon>
        <taxon>Teleostei</taxon>
        <taxon>Neoteleostei</taxon>
        <taxon>Acanthomorphata</taxon>
        <taxon>Carangaria</taxon>
        <taxon>Carangiformes</taxon>
        <taxon>Carangidae</taxon>
        <taxon>Seriola</taxon>
    </lineage>
</organism>
<evidence type="ECO:0000313" key="3">
    <source>
        <dbReference type="Proteomes" id="UP000261420"/>
    </source>
</evidence>
<protein>
    <submittedName>
        <fullName evidence="2">Uncharacterized protein</fullName>
    </submittedName>
</protein>
<proteinExistence type="predicted"/>
<evidence type="ECO:0000256" key="1">
    <source>
        <dbReference type="SAM" id="MobiDB-lite"/>
    </source>
</evidence>
<name>A0A3B4TU08_SERDU</name>
<dbReference type="AlphaFoldDB" id="A0A3B4TU08"/>
<sequence>MSLQEGGPQEPQQEPQQEPLQQIGARIIQKAWRRYVCREVFSYFKELISHCNHQDPQSVLRAVNPREAELLDAAAGVFIRFRLGGITFPPNIYYKIFTHRPIADLCASSPKDYTQTGMKRPVSRWNNNSRLLVQQDRSRWYQRVENNSWRLFFSKVVPIGEPMEIGANKKKDFHFSRLQRQQDVDSWRKRRKIEWLRHIYNQGHLQTNPVHRDMVTLVGNSAQEVMYTTEEKEDNEVEEWELDELQAWITTLNFEEYMQEWKHLGCSPSSELSKDLHSLEPHGLAGVTDRGE</sequence>
<dbReference type="PANTHER" id="PTHR33504:SF2">
    <property type="entry name" value="PROTEIN MFI"/>
    <property type="match status" value="1"/>
</dbReference>
<dbReference type="PANTHER" id="PTHR33504">
    <property type="entry name" value="NADH DEHYDROGENASE (UBIQUINONE) 1 BETA SUBCOMPLEX, 4"/>
    <property type="match status" value="1"/>
</dbReference>
<dbReference type="GeneTree" id="ENSGT00510000048394"/>
<dbReference type="OMA" id="KMDFHYS"/>
<accession>A0A3B4TU08</accession>
<feature type="region of interest" description="Disordered" evidence="1">
    <location>
        <begin position="1"/>
        <end position="20"/>
    </location>
</feature>
<dbReference type="Proteomes" id="UP000261420">
    <property type="component" value="Unplaced"/>
</dbReference>
<evidence type="ECO:0000313" key="2">
    <source>
        <dbReference type="Ensembl" id="ENSSDUP00000009784.1"/>
    </source>
</evidence>
<feature type="region of interest" description="Disordered" evidence="1">
    <location>
        <begin position="272"/>
        <end position="292"/>
    </location>
</feature>
<keyword evidence="3" id="KW-1185">Reference proteome</keyword>
<dbReference type="Ensembl" id="ENSSDUT00000009974.1">
    <property type="protein sequence ID" value="ENSSDUP00000009784.1"/>
    <property type="gene ID" value="ENSSDUG00000007200.1"/>
</dbReference>